<proteinExistence type="predicted"/>
<evidence type="ECO:0000256" key="3">
    <source>
        <dbReference type="ARBA" id="ARBA00022833"/>
    </source>
</evidence>
<dbReference type="PROSITE" id="PS50089">
    <property type="entry name" value="ZF_RING_2"/>
    <property type="match status" value="1"/>
</dbReference>
<dbReference type="GO" id="GO:0005840">
    <property type="term" value="C:ribosome"/>
    <property type="evidence" value="ECO:0007669"/>
    <property type="project" value="UniProtKB-KW"/>
</dbReference>
<dbReference type="Pfam" id="PF00097">
    <property type="entry name" value="zf-C3HC4"/>
    <property type="match status" value="1"/>
</dbReference>
<dbReference type="Proteomes" id="UP001331761">
    <property type="component" value="Unassembled WGS sequence"/>
</dbReference>
<dbReference type="AlphaFoldDB" id="A0AAN8IU68"/>
<comment type="caution">
    <text evidence="6">The sequence shown here is derived from an EMBL/GenBank/DDBJ whole genome shotgun (WGS) entry which is preliminary data.</text>
</comment>
<keyword evidence="1" id="KW-0479">Metal-binding</keyword>
<keyword evidence="6" id="KW-0689">Ribosomal protein</keyword>
<gene>
    <name evidence="6" type="ORF">GCK32_009580</name>
</gene>
<evidence type="ECO:0000256" key="2">
    <source>
        <dbReference type="ARBA" id="ARBA00022771"/>
    </source>
</evidence>
<keyword evidence="3" id="KW-0862">Zinc</keyword>
<protein>
    <submittedName>
        <fullName evidence="6">Ribosomal protein S14p/S29e</fullName>
    </submittedName>
</protein>
<dbReference type="InterPro" id="IPR013083">
    <property type="entry name" value="Znf_RING/FYVE/PHD"/>
</dbReference>
<keyword evidence="6" id="KW-0687">Ribonucleoprotein</keyword>
<name>A0AAN8IU68_TRICO</name>
<keyword evidence="7" id="KW-1185">Reference proteome</keyword>
<dbReference type="GO" id="GO:0008270">
    <property type="term" value="F:zinc ion binding"/>
    <property type="evidence" value="ECO:0007669"/>
    <property type="project" value="UniProtKB-KW"/>
</dbReference>
<evidence type="ECO:0000259" key="5">
    <source>
        <dbReference type="PROSITE" id="PS50089"/>
    </source>
</evidence>
<feature type="domain" description="RING-type" evidence="5">
    <location>
        <begin position="177"/>
        <end position="218"/>
    </location>
</feature>
<dbReference type="Gene3D" id="3.30.40.10">
    <property type="entry name" value="Zinc/RING finger domain, C3HC4 (zinc finger)"/>
    <property type="match status" value="1"/>
</dbReference>
<accession>A0AAN8IU68</accession>
<evidence type="ECO:0000256" key="4">
    <source>
        <dbReference type="PROSITE-ProRule" id="PRU00175"/>
    </source>
</evidence>
<reference evidence="6 7" key="1">
    <citation type="submission" date="2019-10" db="EMBL/GenBank/DDBJ databases">
        <title>Assembly and Annotation for the nematode Trichostrongylus colubriformis.</title>
        <authorList>
            <person name="Martin J."/>
        </authorList>
    </citation>
    <scope>NUCLEOTIDE SEQUENCE [LARGE SCALE GENOMIC DNA]</scope>
    <source>
        <strain evidence="6">G859</strain>
        <tissue evidence="6">Whole worm</tissue>
    </source>
</reference>
<sequence>MRSFLGSINFMELAQYYHDPYNKEGSAVTICDANILKYLSGKHHVLHVCFLKSLRRVPIMGLASYNYDDVWKIDIAQLSSYYSPFNFGRERGPKWLERGDVATGDVIQIEFKFDGDVLYSRMGKGRKDWTLCLRTRFDPSVKISLVIESAKRNFVVLRDDLYLDYVLNGAPRALQHCSSCLDDDIDRMVVAECGHYLCGNCWTKWAKSKSLLICWICSTTIERYVYARFRDSPCPVDHCRSGDTERDYVLVPCGCVTRCVKDNGGKTICPYEVCGKSVESKWPLYGN</sequence>
<dbReference type="InterPro" id="IPR001841">
    <property type="entry name" value="Znf_RING"/>
</dbReference>
<dbReference type="SUPFAM" id="SSF57850">
    <property type="entry name" value="RING/U-box"/>
    <property type="match status" value="1"/>
</dbReference>
<evidence type="ECO:0000256" key="1">
    <source>
        <dbReference type="ARBA" id="ARBA00022723"/>
    </source>
</evidence>
<organism evidence="6 7">
    <name type="scientific">Trichostrongylus colubriformis</name>
    <name type="common">Black scour worm</name>
    <dbReference type="NCBI Taxonomy" id="6319"/>
    <lineage>
        <taxon>Eukaryota</taxon>
        <taxon>Metazoa</taxon>
        <taxon>Ecdysozoa</taxon>
        <taxon>Nematoda</taxon>
        <taxon>Chromadorea</taxon>
        <taxon>Rhabditida</taxon>
        <taxon>Rhabditina</taxon>
        <taxon>Rhabditomorpha</taxon>
        <taxon>Strongyloidea</taxon>
        <taxon>Trichostrongylidae</taxon>
        <taxon>Trichostrongylus</taxon>
    </lineage>
</organism>
<dbReference type="InterPro" id="IPR018957">
    <property type="entry name" value="Znf_C3HC4_RING-type"/>
</dbReference>
<dbReference type="EMBL" id="WIXE01003708">
    <property type="protein sequence ID" value="KAK5983703.1"/>
    <property type="molecule type" value="Genomic_DNA"/>
</dbReference>
<evidence type="ECO:0000313" key="7">
    <source>
        <dbReference type="Proteomes" id="UP001331761"/>
    </source>
</evidence>
<evidence type="ECO:0000313" key="6">
    <source>
        <dbReference type="EMBL" id="KAK5983703.1"/>
    </source>
</evidence>
<keyword evidence="2 4" id="KW-0863">Zinc-finger</keyword>